<dbReference type="GeneID" id="25146222"/>
<feature type="transmembrane region" description="Helical" evidence="1">
    <location>
        <begin position="55"/>
        <end position="79"/>
    </location>
</feature>
<evidence type="ECO:0000313" key="3">
    <source>
        <dbReference type="Proteomes" id="UP000019024"/>
    </source>
</evidence>
<dbReference type="STRING" id="797299.HALLA_17620"/>
<keyword evidence="1" id="KW-1133">Transmembrane helix</keyword>
<dbReference type="GO" id="GO:0140359">
    <property type="term" value="F:ABC-type transporter activity"/>
    <property type="evidence" value="ECO:0007669"/>
    <property type="project" value="InterPro"/>
</dbReference>
<evidence type="ECO:0000313" key="2">
    <source>
        <dbReference type="EMBL" id="AHG00346.1"/>
    </source>
</evidence>
<keyword evidence="3" id="KW-1185">Reference proteome</keyword>
<dbReference type="EMBL" id="CP007055">
    <property type="protein sequence ID" value="AHG00346.1"/>
    <property type="molecule type" value="Genomic_DNA"/>
</dbReference>
<name>W0JNR3_9EURY</name>
<protein>
    <submittedName>
        <fullName evidence="2">ABC transporter</fullName>
    </submittedName>
</protein>
<feature type="transmembrane region" description="Helical" evidence="1">
    <location>
        <begin position="20"/>
        <end position="43"/>
    </location>
</feature>
<sequence>MSWIHVARKDFEDAIRSMMLWALSVLMILTVAGISAIPHLLYIPGEGPAPGFDEAMSFMFTWMTLMISIIGLVVGYQAIVKERESGTIRFLLGLPNTRRDVVFGKVLGRSAVVAVPTAIGFLVGAVVIGALYDGFGVADYVGLFAFSILIGLVYVSVAVGVSAAVSTRAKAVAGVLGIYVVFDWIWWTVPMGIYWILERELPGTTDLPAWYLLLERFGVWEPLGAIASAVVDIAGVETVSTADRIAGDVPFYLETWFAWVFVAAWIIVPLGIGYYRFNRAVLS</sequence>
<feature type="transmembrane region" description="Helical" evidence="1">
    <location>
        <begin position="256"/>
        <end position="277"/>
    </location>
</feature>
<proteinExistence type="predicted"/>
<dbReference type="Pfam" id="PF12679">
    <property type="entry name" value="ABC2_membrane_2"/>
    <property type="match status" value="1"/>
</dbReference>
<dbReference type="eggNOG" id="arCOG02438">
    <property type="taxonomic scope" value="Archaea"/>
</dbReference>
<dbReference type="KEGG" id="hlr:HALLA_17620"/>
<dbReference type="GO" id="GO:0005886">
    <property type="term" value="C:plasma membrane"/>
    <property type="evidence" value="ECO:0007669"/>
    <property type="project" value="UniProtKB-SubCell"/>
</dbReference>
<feature type="transmembrane region" description="Helical" evidence="1">
    <location>
        <begin position="106"/>
        <end position="132"/>
    </location>
</feature>
<dbReference type="OrthoDB" id="86287at2157"/>
<feature type="transmembrane region" description="Helical" evidence="1">
    <location>
        <begin position="144"/>
        <end position="165"/>
    </location>
</feature>
<dbReference type="PANTHER" id="PTHR43471">
    <property type="entry name" value="ABC TRANSPORTER PERMEASE"/>
    <property type="match status" value="1"/>
</dbReference>
<dbReference type="HOGENOM" id="CLU_071765_0_1_2"/>
<accession>W0JNR3</accession>
<evidence type="ECO:0000256" key="1">
    <source>
        <dbReference type="SAM" id="Phobius"/>
    </source>
</evidence>
<dbReference type="Proteomes" id="UP000019024">
    <property type="component" value="Chromosome"/>
</dbReference>
<reference evidence="2 3" key="1">
    <citation type="submission" date="2014-01" db="EMBL/GenBank/DDBJ databases">
        <authorList>
            <consortium name="DOE Joint Genome Institute"/>
            <person name="Anderson I."/>
            <person name="Huntemann M."/>
            <person name="Han J."/>
            <person name="Chen A."/>
            <person name="Kyrpides N."/>
            <person name="Mavromatis K."/>
            <person name="Markowitz V."/>
            <person name="Palaniappan K."/>
            <person name="Ivanova N."/>
            <person name="Schaumberg A."/>
            <person name="Pati A."/>
            <person name="Liolios K."/>
            <person name="Nordberg H.P."/>
            <person name="Cantor M.N."/>
            <person name="Hua S.X."/>
            <person name="Woyke T."/>
        </authorList>
    </citation>
    <scope>NUCLEOTIDE SEQUENCE [LARGE SCALE GENOMIC DNA]</scope>
    <source>
        <strain evidence="2 3">XH-48</strain>
    </source>
</reference>
<dbReference type="PANTHER" id="PTHR43471:SF1">
    <property type="entry name" value="ABC TRANSPORTER PERMEASE PROTEIN NOSY-RELATED"/>
    <property type="match status" value="1"/>
</dbReference>
<keyword evidence="1" id="KW-0812">Transmembrane</keyword>
<feature type="transmembrane region" description="Helical" evidence="1">
    <location>
        <begin position="172"/>
        <end position="197"/>
    </location>
</feature>
<dbReference type="RefSeq" id="WP_049953590.1">
    <property type="nucleotide sequence ID" value="NZ_CP007055.1"/>
</dbReference>
<keyword evidence="1" id="KW-0472">Membrane</keyword>
<dbReference type="AlphaFoldDB" id="W0JNR3"/>
<organism evidence="2 3">
    <name type="scientific">Halostagnicola larsenii XH-48</name>
    <dbReference type="NCBI Taxonomy" id="797299"/>
    <lineage>
        <taxon>Archaea</taxon>
        <taxon>Methanobacteriati</taxon>
        <taxon>Methanobacteriota</taxon>
        <taxon>Stenosarchaea group</taxon>
        <taxon>Halobacteria</taxon>
        <taxon>Halobacteriales</taxon>
        <taxon>Natrialbaceae</taxon>
        <taxon>Halostagnicola</taxon>
    </lineage>
</organism>
<gene>
    <name evidence="2" type="ORF">HALLA_17620</name>
</gene>